<sequence>MSLDYEIASQAFAFLGNSLLAPMSQTSPAGLLPEFWEEFPDFDNKEVGDAIEGCLEFAREAHRREGAGENMVERVSVEYTRLFMGPPRPAAAPWETAYRGAQGADGFVGFGEATVAMRRTLANLGLEVRNQNNQYADHMGIELLCLSAMLGRVEGGDCEAADILDFISERPLSWCDDFAAKVSGAMPGGYFSSLVNLVSAMLHMFEEELGEDFRD</sequence>
<name>A0A9D3A1Z7_9ACTN</name>
<dbReference type="PANTHER" id="PTHR34227:SF1">
    <property type="entry name" value="DIMETHYL SULFOXIDE REDUCTASE CHAPERONE-RELATED"/>
    <property type="match status" value="1"/>
</dbReference>
<evidence type="ECO:0000313" key="2">
    <source>
        <dbReference type="EMBL" id="HJF66197.1"/>
    </source>
</evidence>
<reference evidence="2" key="2">
    <citation type="submission" date="2021-09" db="EMBL/GenBank/DDBJ databases">
        <authorList>
            <person name="Gilroy R."/>
        </authorList>
    </citation>
    <scope>NUCLEOTIDE SEQUENCE</scope>
    <source>
        <strain evidence="2">ChiGjej6B6-11269</strain>
    </source>
</reference>
<protein>
    <submittedName>
        <fullName evidence="2">Molecular chaperone TorD family protein</fullName>
    </submittedName>
</protein>
<dbReference type="AlphaFoldDB" id="A0A9D3A1Z7"/>
<evidence type="ECO:0000256" key="1">
    <source>
        <dbReference type="ARBA" id="ARBA00023186"/>
    </source>
</evidence>
<keyword evidence="1" id="KW-0143">Chaperone</keyword>
<dbReference type="InterPro" id="IPR020945">
    <property type="entry name" value="DMSO/NO3_reduct_chaperone"/>
</dbReference>
<dbReference type="Gene3D" id="1.10.3480.10">
    <property type="entry name" value="TorD-like"/>
    <property type="match status" value="1"/>
</dbReference>
<dbReference type="SUPFAM" id="SSF89155">
    <property type="entry name" value="TorD-like"/>
    <property type="match status" value="1"/>
</dbReference>
<dbReference type="EMBL" id="DYWI01000172">
    <property type="protein sequence ID" value="HJF66197.1"/>
    <property type="molecule type" value="Genomic_DNA"/>
</dbReference>
<comment type="caution">
    <text evidence="2">The sequence shown here is derived from an EMBL/GenBank/DDBJ whole genome shotgun (WGS) entry which is preliminary data.</text>
</comment>
<dbReference type="Proteomes" id="UP000786989">
    <property type="component" value="Unassembled WGS sequence"/>
</dbReference>
<dbReference type="InterPro" id="IPR050289">
    <property type="entry name" value="TorD/DmsD_chaperones"/>
</dbReference>
<evidence type="ECO:0000313" key="3">
    <source>
        <dbReference type="Proteomes" id="UP000786989"/>
    </source>
</evidence>
<dbReference type="InterPro" id="IPR036411">
    <property type="entry name" value="TorD-like_sf"/>
</dbReference>
<proteinExistence type="predicted"/>
<dbReference type="PANTHER" id="PTHR34227">
    <property type="entry name" value="CHAPERONE PROTEIN YCDY"/>
    <property type="match status" value="1"/>
</dbReference>
<reference evidence="2" key="1">
    <citation type="journal article" date="2021" name="PeerJ">
        <title>Extensive microbial diversity within the chicken gut microbiome revealed by metagenomics and culture.</title>
        <authorList>
            <person name="Gilroy R."/>
            <person name="Ravi A."/>
            <person name="Getino M."/>
            <person name="Pursley I."/>
            <person name="Horton D.L."/>
            <person name="Alikhan N.F."/>
            <person name="Baker D."/>
            <person name="Gharbi K."/>
            <person name="Hall N."/>
            <person name="Watson M."/>
            <person name="Adriaenssens E.M."/>
            <person name="Foster-Nyarko E."/>
            <person name="Jarju S."/>
            <person name="Secka A."/>
            <person name="Antonio M."/>
            <person name="Oren A."/>
            <person name="Chaudhuri R.R."/>
            <person name="La Ragione R."/>
            <person name="Hildebrand F."/>
            <person name="Pallen M.J."/>
        </authorList>
    </citation>
    <scope>NUCLEOTIDE SEQUENCE</scope>
    <source>
        <strain evidence="2">ChiGjej6B6-11269</strain>
    </source>
</reference>
<organism evidence="2 3">
    <name type="scientific">Slackia equolifaciens</name>
    <dbReference type="NCBI Taxonomy" id="498718"/>
    <lineage>
        <taxon>Bacteria</taxon>
        <taxon>Bacillati</taxon>
        <taxon>Actinomycetota</taxon>
        <taxon>Coriobacteriia</taxon>
        <taxon>Eggerthellales</taxon>
        <taxon>Eggerthellaceae</taxon>
        <taxon>Slackia</taxon>
    </lineage>
</organism>
<accession>A0A9D3A1Z7</accession>
<gene>
    <name evidence="2" type="ORF">K8U77_08825</name>
</gene>
<dbReference type="Pfam" id="PF02613">
    <property type="entry name" value="Nitrate_red_del"/>
    <property type="match status" value="1"/>
</dbReference>